<dbReference type="Pfam" id="PF00583">
    <property type="entry name" value="Acetyltransf_1"/>
    <property type="match status" value="1"/>
</dbReference>
<dbReference type="InterPro" id="IPR016181">
    <property type="entry name" value="Acyl_CoA_acyltransferase"/>
</dbReference>
<comment type="caution">
    <text evidence="2">The sequence shown here is derived from an EMBL/GenBank/DDBJ whole genome shotgun (WGS) entry which is preliminary data.</text>
</comment>
<gene>
    <name evidence="2" type="ORF">GMD78_19880</name>
</gene>
<organism evidence="2 3">
    <name type="scientific">Ornithinibacillus caprae</name>
    <dbReference type="NCBI Taxonomy" id="2678566"/>
    <lineage>
        <taxon>Bacteria</taxon>
        <taxon>Bacillati</taxon>
        <taxon>Bacillota</taxon>
        <taxon>Bacilli</taxon>
        <taxon>Bacillales</taxon>
        <taxon>Bacillaceae</taxon>
        <taxon>Ornithinibacillus</taxon>
    </lineage>
</organism>
<keyword evidence="3" id="KW-1185">Reference proteome</keyword>
<sequence length="163" mass="19108">MKVIKDNNIRLRPIRLPEDLPIALPWYQDEEVLYFSEGVGTSAYGLPTIERMYKYLTTVGEVYLIEVHDRHNWLPVGDVTLSKDMIPIVIGDQDYRGKGIGKRVIKLLIEQAKEFNWEQIKVNKVYEYNVASRKLFEGLGFKQTATNVDDSRRKYYSYELKLE</sequence>
<dbReference type="SUPFAM" id="SSF55729">
    <property type="entry name" value="Acyl-CoA N-acyltransferases (Nat)"/>
    <property type="match status" value="1"/>
</dbReference>
<accession>A0A6N8FN38</accession>
<dbReference type="RefSeq" id="WP_155671588.1">
    <property type="nucleotide sequence ID" value="NZ_WOCA01000025.1"/>
</dbReference>
<dbReference type="InterPro" id="IPR000182">
    <property type="entry name" value="GNAT_dom"/>
</dbReference>
<dbReference type="Gene3D" id="3.40.630.30">
    <property type="match status" value="1"/>
</dbReference>
<dbReference type="EMBL" id="WOCA01000025">
    <property type="protein sequence ID" value="MUK90621.1"/>
    <property type="molecule type" value="Genomic_DNA"/>
</dbReference>
<evidence type="ECO:0000259" key="1">
    <source>
        <dbReference type="PROSITE" id="PS51186"/>
    </source>
</evidence>
<dbReference type="AlphaFoldDB" id="A0A6N8FN38"/>
<proteinExistence type="predicted"/>
<name>A0A6N8FN38_9BACI</name>
<keyword evidence="2" id="KW-0808">Transferase</keyword>
<reference evidence="2 3" key="1">
    <citation type="submission" date="2019-11" db="EMBL/GenBank/DDBJ databases">
        <authorList>
            <person name="Li X."/>
        </authorList>
    </citation>
    <scope>NUCLEOTIDE SEQUENCE [LARGE SCALE GENOMIC DNA]</scope>
    <source>
        <strain evidence="2 3">L9</strain>
    </source>
</reference>
<dbReference type="PANTHER" id="PTHR43415">
    <property type="entry name" value="SPERMIDINE N(1)-ACETYLTRANSFERASE"/>
    <property type="match status" value="1"/>
</dbReference>
<evidence type="ECO:0000313" key="2">
    <source>
        <dbReference type="EMBL" id="MUK90621.1"/>
    </source>
</evidence>
<dbReference type="Proteomes" id="UP000469125">
    <property type="component" value="Unassembled WGS sequence"/>
</dbReference>
<dbReference type="GO" id="GO:0016747">
    <property type="term" value="F:acyltransferase activity, transferring groups other than amino-acyl groups"/>
    <property type="evidence" value="ECO:0007669"/>
    <property type="project" value="InterPro"/>
</dbReference>
<dbReference type="CDD" id="cd04301">
    <property type="entry name" value="NAT_SF"/>
    <property type="match status" value="1"/>
</dbReference>
<protein>
    <submittedName>
        <fullName evidence="2">GNAT family N-acetyltransferase</fullName>
    </submittedName>
</protein>
<dbReference type="PROSITE" id="PS51186">
    <property type="entry name" value="GNAT"/>
    <property type="match status" value="1"/>
</dbReference>
<feature type="domain" description="N-acetyltransferase" evidence="1">
    <location>
        <begin position="9"/>
        <end position="163"/>
    </location>
</feature>
<dbReference type="PANTHER" id="PTHR43415:SF3">
    <property type="entry name" value="GNAT-FAMILY ACETYLTRANSFERASE"/>
    <property type="match status" value="1"/>
</dbReference>
<evidence type="ECO:0000313" key="3">
    <source>
        <dbReference type="Proteomes" id="UP000469125"/>
    </source>
</evidence>